<keyword evidence="9" id="KW-1185">Reference proteome</keyword>
<feature type="signal peptide" evidence="6">
    <location>
        <begin position="1"/>
        <end position="21"/>
    </location>
</feature>
<keyword evidence="3 4" id="KW-0408">Iron</keyword>
<dbReference type="OrthoDB" id="9811281at2"/>
<reference evidence="8 9" key="1">
    <citation type="submission" date="2016-06" db="EMBL/GenBank/DDBJ databases">
        <title>Complete genome sequences of Bordetella bronchialis and Bordetella flabilis.</title>
        <authorList>
            <person name="LiPuma J.J."/>
            <person name="Spilker T."/>
        </authorList>
    </citation>
    <scope>NUCLEOTIDE SEQUENCE [LARGE SCALE GENOMIC DNA]</scope>
    <source>
        <strain evidence="8 9">AU10664</strain>
    </source>
</reference>
<evidence type="ECO:0000313" key="9">
    <source>
        <dbReference type="Proteomes" id="UP000091926"/>
    </source>
</evidence>
<gene>
    <name evidence="8" type="ORF">BAU07_15745</name>
</gene>
<dbReference type="PANTHER" id="PTHR35008:SF8">
    <property type="entry name" value="ALCOHOL DEHYDROGENASE CYTOCHROME C SUBUNIT"/>
    <property type="match status" value="1"/>
</dbReference>
<evidence type="ECO:0000256" key="3">
    <source>
        <dbReference type="ARBA" id="ARBA00023004"/>
    </source>
</evidence>
<dbReference type="AlphaFoldDB" id="A0A193GFJ2"/>
<evidence type="ECO:0000256" key="6">
    <source>
        <dbReference type="SAM" id="SignalP"/>
    </source>
</evidence>
<dbReference type="SUPFAM" id="SSF46626">
    <property type="entry name" value="Cytochrome c"/>
    <property type="match status" value="1"/>
</dbReference>
<dbReference type="GO" id="GO:0046872">
    <property type="term" value="F:metal ion binding"/>
    <property type="evidence" value="ECO:0007669"/>
    <property type="project" value="UniProtKB-KW"/>
</dbReference>
<dbReference type="InterPro" id="IPR051459">
    <property type="entry name" value="Cytochrome_c-type_DH"/>
</dbReference>
<evidence type="ECO:0000259" key="7">
    <source>
        <dbReference type="PROSITE" id="PS51007"/>
    </source>
</evidence>
<feature type="region of interest" description="Disordered" evidence="5">
    <location>
        <begin position="167"/>
        <end position="192"/>
    </location>
</feature>
<dbReference type="InterPro" id="IPR036909">
    <property type="entry name" value="Cyt_c-like_dom_sf"/>
</dbReference>
<evidence type="ECO:0000256" key="5">
    <source>
        <dbReference type="SAM" id="MobiDB-lite"/>
    </source>
</evidence>
<evidence type="ECO:0000256" key="1">
    <source>
        <dbReference type="ARBA" id="ARBA00022617"/>
    </source>
</evidence>
<dbReference type="GO" id="GO:0009055">
    <property type="term" value="F:electron transfer activity"/>
    <property type="evidence" value="ECO:0007669"/>
    <property type="project" value="InterPro"/>
</dbReference>
<organism evidence="8 9">
    <name type="scientific">Bordetella flabilis</name>
    <dbReference type="NCBI Taxonomy" id="463014"/>
    <lineage>
        <taxon>Bacteria</taxon>
        <taxon>Pseudomonadati</taxon>
        <taxon>Pseudomonadota</taxon>
        <taxon>Betaproteobacteria</taxon>
        <taxon>Burkholderiales</taxon>
        <taxon>Alcaligenaceae</taxon>
        <taxon>Bordetella</taxon>
    </lineage>
</organism>
<name>A0A193GFJ2_9BORD</name>
<dbReference type="KEGG" id="bfz:BAU07_15745"/>
<dbReference type="EMBL" id="CP016172">
    <property type="protein sequence ID" value="ANN78368.1"/>
    <property type="molecule type" value="Genomic_DNA"/>
</dbReference>
<dbReference type="PANTHER" id="PTHR35008">
    <property type="entry name" value="BLL4482 PROTEIN-RELATED"/>
    <property type="match status" value="1"/>
</dbReference>
<dbReference type="STRING" id="463014.BAU07_15745"/>
<keyword evidence="1 4" id="KW-0349">Heme</keyword>
<feature type="compositionally biased region" description="Basic and acidic residues" evidence="5">
    <location>
        <begin position="175"/>
        <end position="186"/>
    </location>
</feature>
<dbReference type="Gene3D" id="1.10.760.10">
    <property type="entry name" value="Cytochrome c-like domain"/>
    <property type="match status" value="1"/>
</dbReference>
<dbReference type="InterPro" id="IPR009056">
    <property type="entry name" value="Cyt_c-like_dom"/>
</dbReference>
<accession>A0A193GFJ2</accession>
<feature type="chain" id="PRO_5008258917" evidence="6">
    <location>
        <begin position="22"/>
        <end position="192"/>
    </location>
</feature>
<sequence length="192" mass="19897">MRLACLSATAALLACIAPSQAADRYGLGTPATPEQIAGWNIDVFPDGTNLPPGQGTVQQGKQIYAAQCAACHGAKGEGGMGDRLEGGMGTLASGKPVRTVGSFWPYATTLFDYIRRAMPLTAPQSLSSDEVYAVTAYLLAMNGIVKDDATLDAAALAKVRMPNRDGFFLQQGADPKGDARAARASEGKSGAQ</sequence>
<dbReference type="Pfam" id="PF13442">
    <property type="entry name" value="Cytochrome_CBB3"/>
    <property type="match status" value="1"/>
</dbReference>
<proteinExistence type="predicted"/>
<protein>
    <submittedName>
        <fullName evidence="8">Cytochrome C</fullName>
    </submittedName>
</protein>
<keyword evidence="2 4" id="KW-0479">Metal-binding</keyword>
<dbReference type="PROSITE" id="PS51007">
    <property type="entry name" value="CYTC"/>
    <property type="match status" value="1"/>
</dbReference>
<dbReference type="Proteomes" id="UP000091926">
    <property type="component" value="Chromosome"/>
</dbReference>
<evidence type="ECO:0000256" key="4">
    <source>
        <dbReference type="PROSITE-ProRule" id="PRU00433"/>
    </source>
</evidence>
<evidence type="ECO:0000313" key="8">
    <source>
        <dbReference type="EMBL" id="ANN78368.1"/>
    </source>
</evidence>
<keyword evidence="6" id="KW-0732">Signal</keyword>
<feature type="domain" description="Cytochrome c" evidence="7">
    <location>
        <begin position="55"/>
        <end position="142"/>
    </location>
</feature>
<dbReference type="GO" id="GO:0020037">
    <property type="term" value="F:heme binding"/>
    <property type="evidence" value="ECO:0007669"/>
    <property type="project" value="InterPro"/>
</dbReference>
<dbReference type="PROSITE" id="PS51257">
    <property type="entry name" value="PROKAR_LIPOPROTEIN"/>
    <property type="match status" value="1"/>
</dbReference>
<evidence type="ECO:0000256" key="2">
    <source>
        <dbReference type="ARBA" id="ARBA00022723"/>
    </source>
</evidence>